<feature type="domain" description="Aspartate/glutamate/uridylate kinase" evidence="12">
    <location>
        <begin position="3"/>
        <end position="243"/>
    </location>
</feature>
<dbReference type="AlphaFoldDB" id="A0A0G0EDZ8"/>
<organism evidence="13 14">
    <name type="scientific">Candidatus Roizmanbacteria bacterium GW2011_GWC2_35_12</name>
    <dbReference type="NCBI Taxonomy" id="1618485"/>
    <lineage>
        <taxon>Bacteria</taxon>
        <taxon>Candidatus Roizmaniibacteriota</taxon>
    </lineage>
</organism>
<keyword evidence="8" id="KW-0414">Isoprene biosynthesis</keyword>
<dbReference type="PATRIC" id="fig|1618485.3.peg.1051"/>
<comment type="catalytic activity">
    <reaction evidence="9">
        <text>isopentenyl phosphate + ATP = isopentenyl diphosphate + ADP</text>
        <dbReference type="Rhea" id="RHEA:33963"/>
        <dbReference type="ChEBI" id="CHEBI:30616"/>
        <dbReference type="ChEBI" id="CHEBI:65078"/>
        <dbReference type="ChEBI" id="CHEBI:128769"/>
        <dbReference type="ChEBI" id="CHEBI:456216"/>
        <dbReference type="EC" id="2.7.4.26"/>
    </reaction>
</comment>
<dbReference type="GO" id="GO:0005524">
    <property type="term" value="F:ATP binding"/>
    <property type="evidence" value="ECO:0007669"/>
    <property type="project" value="UniProtKB-KW"/>
</dbReference>
<feature type="binding site" evidence="10">
    <location>
        <position position="58"/>
    </location>
    <ligand>
        <name>substrate</name>
    </ligand>
</feature>
<keyword evidence="7 10" id="KW-0067">ATP-binding</keyword>
<dbReference type="PANTHER" id="PTHR43654:SF1">
    <property type="entry name" value="ISOPENTENYL PHOSPHATE KINASE"/>
    <property type="match status" value="1"/>
</dbReference>
<evidence type="ECO:0000313" key="14">
    <source>
        <dbReference type="Proteomes" id="UP000034127"/>
    </source>
</evidence>
<dbReference type="InterPro" id="IPR001048">
    <property type="entry name" value="Asp/Glu/Uridylate_kinase"/>
</dbReference>
<gene>
    <name evidence="13" type="ORF">UR63_C0050G0010</name>
</gene>
<dbReference type="Gene3D" id="3.40.1160.10">
    <property type="entry name" value="Acetylglutamate kinase-like"/>
    <property type="match status" value="1"/>
</dbReference>
<dbReference type="SUPFAM" id="SSF53633">
    <property type="entry name" value="Carbamate kinase-like"/>
    <property type="match status" value="1"/>
</dbReference>
<dbReference type="CDD" id="cd04241">
    <property type="entry name" value="AAK_FomA-like"/>
    <property type="match status" value="1"/>
</dbReference>
<dbReference type="GO" id="GO:0102043">
    <property type="term" value="F:isopentenyl phosphate kinase activity"/>
    <property type="evidence" value="ECO:0007669"/>
    <property type="project" value="UniProtKB-EC"/>
</dbReference>
<dbReference type="Proteomes" id="UP000034127">
    <property type="component" value="Unassembled WGS sequence"/>
</dbReference>
<evidence type="ECO:0000256" key="7">
    <source>
        <dbReference type="ARBA" id="ARBA00022840"/>
    </source>
</evidence>
<dbReference type="GO" id="GO:0016114">
    <property type="term" value="P:terpenoid biosynthetic process"/>
    <property type="evidence" value="ECO:0007669"/>
    <property type="project" value="TreeGrafter"/>
</dbReference>
<evidence type="ECO:0000256" key="3">
    <source>
        <dbReference type="ARBA" id="ARBA00017267"/>
    </source>
</evidence>
<feature type="binding site" evidence="10">
    <location>
        <begin position="8"/>
        <end position="12"/>
    </location>
    <ligand>
        <name>ATP</name>
        <dbReference type="ChEBI" id="CHEBI:30616"/>
    </ligand>
</feature>
<proteinExistence type="inferred from homology"/>
<dbReference type="InterPro" id="IPR024192">
    <property type="entry name" value="Fosfomycin_R_FomA-type"/>
</dbReference>
<sequence length="262" mass="29376">MKKMIFIKFGGSIITDKNQEEKVNLDSIDNLSKQVSEILNKEKDIKIMIGNGAGSFGHMQVERYKLNNGVKTSVQKLGVTKVQELVARLNQMVVKSLTKHNLPAVSIKPSSIITTSDKKIHNLPMDPLINYLNDGYIPVIYGDMVKDLMLGAIVMSTDRLFFETSKLFYEKDIKIDKIIFCGSTKGVLDLNGNTISEITKKSFPNIKNVFFENRYADVTGSMKKKVETALRITEFGIKSYIIDIASLSSCVLDNKFFGTVIK</sequence>
<dbReference type="GO" id="GO:0016301">
    <property type="term" value="F:kinase activity"/>
    <property type="evidence" value="ECO:0007669"/>
    <property type="project" value="UniProtKB-KW"/>
</dbReference>
<feature type="binding site" evidence="10">
    <location>
        <position position="157"/>
    </location>
    <ligand>
        <name>substrate</name>
    </ligand>
</feature>
<protein>
    <recommendedName>
        <fullName evidence="3">Isopentenyl phosphate kinase</fullName>
        <ecNumber evidence="2">2.7.4.26</ecNumber>
    </recommendedName>
</protein>
<evidence type="ECO:0000313" key="13">
    <source>
        <dbReference type="EMBL" id="KKP65572.1"/>
    </source>
</evidence>
<evidence type="ECO:0000259" key="12">
    <source>
        <dbReference type="Pfam" id="PF00696"/>
    </source>
</evidence>
<comment type="similarity">
    <text evidence="1">Belongs to the isopentenyl phosphate kinase family.</text>
</comment>
<feature type="binding site" evidence="10">
    <location>
        <position position="225"/>
    </location>
    <ligand>
        <name>ATP</name>
        <dbReference type="ChEBI" id="CHEBI:30616"/>
    </ligand>
</feature>
<evidence type="ECO:0000256" key="5">
    <source>
        <dbReference type="ARBA" id="ARBA00022741"/>
    </source>
</evidence>
<dbReference type="NCBIfam" id="NF040647">
    <property type="entry name" value="IPPK_Arch"/>
    <property type="match status" value="1"/>
</dbReference>
<dbReference type="InterPro" id="IPR036393">
    <property type="entry name" value="AceGlu_kinase-like_sf"/>
</dbReference>
<feature type="site" description="Transition state stabilizer" evidence="11">
    <location>
        <position position="17"/>
    </location>
</feature>
<evidence type="ECO:0000256" key="2">
    <source>
        <dbReference type="ARBA" id="ARBA00012908"/>
    </source>
</evidence>
<dbReference type="PIRSF" id="PIRSF016496">
    <property type="entry name" value="Kin_FomA"/>
    <property type="match status" value="1"/>
</dbReference>
<evidence type="ECO:0000256" key="6">
    <source>
        <dbReference type="ARBA" id="ARBA00022777"/>
    </source>
</evidence>
<accession>A0A0G0EDZ8</accession>
<evidence type="ECO:0000256" key="9">
    <source>
        <dbReference type="ARBA" id="ARBA00049063"/>
    </source>
</evidence>
<dbReference type="EC" id="2.7.4.26" evidence="2"/>
<comment type="caution">
    <text evidence="13">The sequence shown here is derived from an EMBL/GenBank/DDBJ whole genome shotgun (WGS) entry which is preliminary data.</text>
</comment>
<evidence type="ECO:0000256" key="8">
    <source>
        <dbReference type="ARBA" id="ARBA00023229"/>
    </source>
</evidence>
<evidence type="ECO:0000256" key="4">
    <source>
        <dbReference type="ARBA" id="ARBA00022679"/>
    </source>
</evidence>
<dbReference type="EMBL" id="LBPX01000050">
    <property type="protein sequence ID" value="KKP65572.1"/>
    <property type="molecule type" value="Genomic_DNA"/>
</dbReference>
<keyword evidence="4" id="KW-0808">Transferase</keyword>
<dbReference type="PANTHER" id="PTHR43654">
    <property type="entry name" value="GLUTAMATE 5-KINASE"/>
    <property type="match status" value="1"/>
</dbReference>
<keyword evidence="6 13" id="KW-0418">Kinase</keyword>
<keyword evidence="5 10" id="KW-0547">Nucleotide-binding</keyword>
<feature type="binding site" evidence="10">
    <location>
        <position position="53"/>
    </location>
    <ligand>
        <name>substrate</name>
    </ligand>
</feature>
<evidence type="ECO:0000256" key="10">
    <source>
        <dbReference type="PIRSR" id="PIRSR016496-1"/>
    </source>
</evidence>
<evidence type="ECO:0000256" key="11">
    <source>
        <dbReference type="PIRSR" id="PIRSR016496-2"/>
    </source>
</evidence>
<name>A0A0G0EDZ8_9BACT</name>
<dbReference type="GO" id="GO:0005829">
    <property type="term" value="C:cytosol"/>
    <property type="evidence" value="ECO:0007669"/>
    <property type="project" value="TreeGrafter"/>
</dbReference>
<dbReference type="Pfam" id="PF00696">
    <property type="entry name" value="AA_kinase"/>
    <property type="match status" value="1"/>
</dbReference>
<feature type="binding site" evidence="10">
    <location>
        <position position="54"/>
    </location>
    <ligand>
        <name>ATP</name>
        <dbReference type="ChEBI" id="CHEBI:30616"/>
    </ligand>
</feature>
<reference evidence="13 14" key="1">
    <citation type="journal article" date="2015" name="Nature">
        <title>rRNA introns, odd ribosomes, and small enigmatic genomes across a large radiation of phyla.</title>
        <authorList>
            <person name="Brown C.T."/>
            <person name="Hug L.A."/>
            <person name="Thomas B.C."/>
            <person name="Sharon I."/>
            <person name="Castelle C.J."/>
            <person name="Singh A."/>
            <person name="Wilkins M.J."/>
            <person name="Williams K.H."/>
            <person name="Banfield J.F."/>
        </authorList>
    </citation>
    <scope>NUCLEOTIDE SEQUENCE [LARGE SCALE GENOMIC DNA]</scope>
</reference>
<feature type="binding site" evidence="10">
    <location>
        <position position="221"/>
    </location>
    <ligand>
        <name>ATP</name>
        <dbReference type="ChEBI" id="CHEBI:30616"/>
    </ligand>
</feature>
<evidence type="ECO:0000256" key="1">
    <source>
        <dbReference type="ARBA" id="ARBA00010540"/>
    </source>
</evidence>